<evidence type="ECO:0000313" key="3">
    <source>
        <dbReference type="EMBL" id="CAH0388884.1"/>
    </source>
</evidence>
<feature type="compositionally biased region" description="Acidic residues" evidence="1">
    <location>
        <begin position="72"/>
        <end position="83"/>
    </location>
</feature>
<feature type="compositionally biased region" description="Basic and acidic residues" evidence="1">
    <location>
        <begin position="861"/>
        <end position="870"/>
    </location>
</feature>
<feature type="compositionally biased region" description="Gly residues" evidence="1">
    <location>
        <begin position="131"/>
        <end position="190"/>
    </location>
</feature>
<dbReference type="InterPro" id="IPR031959">
    <property type="entry name" value="DUF4779"/>
</dbReference>
<feature type="compositionally biased region" description="Polar residues" evidence="1">
    <location>
        <begin position="698"/>
        <end position="721"/>
    </location>
</feature>
<feature type="compositionally biased region" description="Polar residues" evidence="1">
    <location>
        <begin position="544"/>
        <end position="557"/>
    </location>
</feature>
<keyword evidence="2" id="KW-0732">Signal</keyword>
<dbReference type="Proteomes" id="UP001152759">
    <property type="component" value="Chromosome 4"/>
</dbReference>
<name>A0A9P0ACI7_BEMTA</name>
<feature type="compositionally biased region" description="Basic and acidic residues" evidence="1">
    <location>
        <begin position="1006"/>
        <end position="1055"/>
    </location>
</feature>
<feature type="compositionally biased region" description="Polar residues" evidence="1">
    <location>
        <begin position="628"/>
        <end position="638"/>
    </location>
</feature>
<evidence type="ECO:0000313" key="4">
    <source>
        <dbReference type="Proteomes" id="UP001152759"/>
    </source>
</evidence>
<feature type="signal peptide" evidence="2">
    <location>
        <begin position="1"/>
        <end position="22"/>
    </location>
</feature>
<feature type="compositionally biased region" description="Basic and acidic residues" evidence="1">
    <location>
        <begin position="1068"/>
        <end position="1099"/>
    </location>
</feature>
<feature type="region of interest" description="Disordered" evidence="1">
    <location>
        <begin position="437"/>
        <end position="466"/>
    </location>
</feature>
<proteinExistence type="predicted"/>
<dbReference type="EMBL" id="OU963865">
    <property type="protein sequence ID" value="CAH0388884.1"/>
    <property type="molecule type" value="Genomic_DNA"/>
</dbReference>
<dbReference type="AlphaFoldDB" id="A0A9P0ACI7"/>
<protein>
    <submittedName>
        <fullName evidence="3">Uncharacterized protein</fullName>
    </submittedName>
</protein>
<evidence type="ECO:0000256" key="2">
    <source>
        <dbReference type="SAM" id="SignalP"/>
    </source>
</evidence>
<feature type="compositionally biased region" description="Basic and acidic residues" evidence="1">
    <location>
        <begin position="807"/>
        <end position="816"/>
    </location>
</feature>
<feature type="compositionally biased region" description="Polar residues" evidence="1">
    <location>
        <begin position="515"/>
        <end position="526"/>
    </location>
</feature>
<reference evidence="3" key="1">
    <citation type="submission" date="2021-12" db="EMBL/GenBank/DDBJ databases">
        <authorList>
            <person name="King R."/>
        </authorList>
    </citation>
    <scope>NUCLEOTIDE SEQUENCE</scope>
</reference>
<accession>A0A9P0ACI7</accession>
<feature type="compositionally biased region" description="Basic and acidic residues" evidence="1">
    <location>
        <begin position="1112"/>
        <end position="1179"/>
    </location>
</feature>
<feature type="region of interest" description="Disordered" evidence="1">
    <location>
        <begin position="32"/>
        <end position="345"/>
    </location>
</feature>
<sequence>MGSVPAALLALLIACAPSAASALTVEPFETAVEPVDSAEKNRAEELSTAEPIDLGGNTEDLGPQTFAPPHDDDLEYTDDEEEPGNGNGDASDTGNGFGETGNGEEGDTGNGFGDAGGIVSENGGEDPGDAGEIGNGYADGNGDAGETGNGYADGNGDAGETGNGYADGNGDAGETGNGYADGNGDAGETGYGEEPDPRGDEVPGDGVPGDENADGGSSAQWGGEVDDAAYDGSNDLKRAASDEVSAGGGDKSANGTKDAKVSSARAGNVTSARLIGVPSPKNETQRRSKTAQIAVNVRNSAPKSNGTQSRGTIGYGEKVRNETNGAPAGNRTRGKTRVSRGGPNFWNGYKPYVSVNRTRMNSNGNGSDTNDHGGNAGENSEVTARVVEIPQNDTRGLPELKKLKCWETTLGNCSEAQLSETPTRNNTYFSTDRYHFLRNDSRPNPGGLVQAESNKRSYNYDETQVPPPAGGVREIITYDYGDITEIIIPENSPAPIPSPASAALRYGLHPESSPYPHNNQPYQDHSINGYPRYTPEQYPRTTVVPHNSLPTYSNFHPPTTPPYPARTNFHNYDRSQNFNPSPSPPPDSNFNYAPHYNQNSSYGRNPYPSMQRANPPPQNPVSGHEFKSTANSQYNSKPNDYAPQYGGSSSPNYDGPTTPYHSSGPVYEFYGTPKSKTWIIYHRENGVVYEDDVFDDLTTPSPDSAPPLTSTAGYFPTSSDFPSYGNGRPPQRHGHPPNKFSGEAKSKKRPVNGNHRPQPVTPDAPQRNPRPRNKKVNANAPQRKPASTRAPVKNPGFDEDFPDDFPEEPKMRDQPKKKTRPPQRNQESRKQAKPTPNPGLENSKHKGLPDDRETGLPLKSKTKDVQNEDKDIFDDFSDKDLKEFEEAKKLIDPAPKKEKQAHGSKNSGFDPDDESFPEHPKSDFGGFPKIPKPPDFSDGNDDFPSRSKIPDFDSDEDFSDKDLKEIEEAEKLIDATPDKEKPANFEHERGRQKSKSGHSKNSEPSLRQRKEKAEKSNEGEKYDSGHKKSEGKKAEKGVKSDDKFAEAEKLHKSEAGETEAAVKKGGKKKDIKDEGGYYAEKHKGEKGEKVGDFSDEEKHAKGHSTKGKHEVHKKDEFSRKHSFFDEHHEGGKHEKEGGYEAAEEIEKGGAFREGHKSGGYKEGHGGKKGRFKEGKRYEEEKGEDEAEGNDEKSEHEEEFDKEEGKEQEEKKAFEL</sequence>
<evidence type="ECO:0000256" key="1">
    <source>
        <dbReference type="SAM" id="MobiDB-lite"/>
    </source>
</evidence>
<dbReference type="Pfam" id="PF16009">
    <property type="entry name" value="DUF4779"/>
    <property type="match status" value="1"/>
</dbReference>
<feature type="chain" id="PRO_5040295838" evidence="2">
    <location>
        <begin position="23"/>
        <end position="1215"/>
    </location>
</feature>
<feature type="compositionally biased region" description="Acidic residues" evidence="1">
    <location>
        <begin position="797"/>
        <end position="806"/>
    </location>
</feature>
<feature type="compositionally biased region" description="Basic and acidic residues" evidence="1">
    <location>
        <begin position="876"/>
        <end position="901"/>
    </location>
</feature>
<feature type="region of interest" description="Disordered" evidence="1">
    <location>
        <begin position="507"/>
        <end position="659"/>
    </location>
</feature>
<feature type="region of interest" description="Disordered" evidence="1">
    <location>
        <begin position="693"/>
        <end position="1215"/>
    </location>
</feature>
<gene>
    <name evidence="3" type="ORF">BEMITA_LOCUS7768</name>
</gene>
<feature type="compositionally biased region" description="Polar residues" evidence="1">
    <location>
        <begin position="290"/>
        <end position="311"/>
    </location>
</feature>
<organism evidence="3 4">
    <name type="scientific">Bemisia tabaci</name>
    <name type="common">Sweetpotato whitefly</name>
    <name type="synonym">Aleurodes tabaci</name>
    <dbReference type="NCBI Taxonomy" id="7038"/>
    <lineage>
        <taxon>Eukaryota</taxon>
        <taxon>Metazoa</taxon>
        <taxon>Ecdysozoa</taxon>
        <taxon>Arthropoda</taxon>
        <taxon>Hexapoda</taxon>
        <taxon>Insecta</taxon>
        <taxon>Pterygota</taxon>
        <taxon>Neoptera</taxon>
        <taxon>Paraneoptera</taxon>
        <taxon>Hemiptera</taxon>
        <taxon>Sternorrhyncha</taxon>
        <taxon>Aleyrodoidea</taxon>
        <taxon>Aleyrodidae</taxon>
        <taxon>Aleyrodinae</taxon>
        <taxon>Bemisia</taxon>
    </lineage>
</organism>
<keyword evidence="4" id="KW-1185">Reference proteome</keyword>
<feature type="compositionally biased region" description="Basic and acidic residues" evidence="1">
    <location>
        <begin position="1202"/>
        <end position="1215"/>
    </location>
</feature>
<feature type="compositionally biased region" description="Basic residues" evidence="1">
    <location>
        <begin position="1100"/>
        <end position="1111"/>
    </location>
</feature>
<feature type="compositionally biased region" description="Basic and acidic residues" evidence="1">
    <location>
        <begin position="842"/>
        <end position="854"/>
    </location>
</feature>
<feature type="compositionally biased region" description="Basic and acidic residues" evidence="1">
    <location>
        <begin position="960"/>
        <end position="991"/>
    </location>
</feature>